<dbReference type="GeneID" id="87903009"/>
<keyword evidence="3" id="KW-1185">Reference proteome</keyword>
<dbReference type="Proteomes" id="UP001323405">
    <property type="component" value="Unassembled WGS sequence"/>
</dbReference>
<name>A0ABR0GNT7_9PEZI</name>
<feature type="compositionally biased region" description="Basic and acidic residues" evidence="1">
    <location>
        <begin position="7"/>
        <end position="16"/>
    </location>
</feature>
<evidence type="ECO:0000313" key="2">
    <source>
        <dbReference type="EMBL" id="KAK4657400.1"/>
    </source>
</evidence>
<accession>A0ABR0GNT7</accession>
<dbReference type="EMBL" id="JAFFHA010000004">
    <property type="protein sequence ID" value="KAK4657400.1"/>
    <property type="molecule type" value="Genomic_DNA"/>
</dbReference>
<organism evidence="2 3">
    <name type="scientific">Podospora pseudocomata</name>
    <dbReference type="NCBI Taxonomy" id="2093779"/>
    <lineage>
        <taxon>Eukaryota</taxon>
        <taxon>Fungi</taxon>
        <taxon>Dikarya</taxon>
        <taxon>Ascomycota</taxon>
        <taxon>Pezizomycotina</taxon>
        <taxon>Sordariomycetes</taxon>
        <taxon>Sordariomycetidae</taxon>
        <taxon>Sordariales</taxon>
        <taxon>Podosporaceae</taxon>
        <taxon>Podospora</taxon>
    </lineage>
</organism>
<dbReference type="RefSeq" id="XP_062746373.1">
    <property type="nucleotide sequence ID" value="XM_062883417.1"/>
</dbReference>
<reference evidence="2 3" key="1">
    <citation type="journal article" date="2023" name="bioRxiv">
        <title>High-quality genome assemblies of four members of thePodospora anserinaspecies complex.</title>
        <authorList>
            <person name="Ament-Velasquez S.L."/>
            <person name="Vogan A.A."/>
            <person name="Wallerman O."/>
            <person name="Hartmann F."/>
            <person name="Gautier V."/>
            <person name="Silar P."/>
            <person name="Giraud T."/>
            <person name="Johannesson H."/>
        </authorList>
    </citation>
    <scope>NUCLEOTIDE SEQUENCE [LARGE SCALE GENOMIC DNA]</scope>
    <source>
        <strain evidence="2 3">CBS 415.72m</strain>
    </source>
</reference>
<comment type="caution">
    <text evidence="2">The sequence shown here is derived from an EMBL/GenBank/DDBJ whole genome shotgun (WGS) entry which is preliminary data.</text>
</comment>
<sequence length="60" mass="6522">MANGTNLKREKEEKAKLLPSESPCPSCVAAGAFSRARARAENKLHFLAFVYAPSHIAHTP</sequence>
<protein>
    <submittedName>
        <fullName evidence="2">Uncharacterized protein</fullName>
    </submittedName>
</protein>
<evidence type="ECO:0000256" key="1">
    <source>
        <dbReference type="SAM" id="MobiDB-lite"/>
    </source>
</evidence>
<gene>
    <name evidence="2" type="ORF">QC762_0045480</name>
</gene>
<evidence type="ECO:0000313" key="3">
    <source>
        <dbReference type="Proteomes" id="UP001323405"/>
    </source>
</evidence>
<feature type="region of interest" description="Disordered" evidence="1">
    <location>
        <begin position="1"/>
        <end position="22"/>
    </location>
</feature>
<proteinExistence type="predicted"/>